<feature type="transmembrane region" description="Helical" evidence="1">
    <location>
        <begin position="7"/>
        <end position="24"/>
    </location>
</feature>
<comment type="caution">
    <text evidence="2">The sequence shown here is derived from an EMBL/GenBank/DDBJ whole genome shotgun (WGS) entry which is preliminary data.</text>
</comment>
<keyword evidence="1" id="KW-1133">Transmembrane helix</keyword>
<dbReference type="EMBL" id="JARIHO010000087">
    <property type="protein sequence ID" value="KAJ7307821.1"/>
    <property type="molecule type" value="Genomic_DNA"/>
</dbReference>
<proteinExistence type="predicted"/>
<protein>
    <submittedName>
        <fullName evidence="2">Uncharacterized protein</fullName>
    </submittedName>
</protein>
<name>A0AAD6Z5X0_9AGAR</name>
<evidence type="ECO:0000256" key="1">
    <source>
        <dbReference type="SAM" id="Phobius"/>
    </source>
</evidence>
<sequence length="72" mass="7874">MSGDGDWFLRYILFLAFLIFFGGFPDSVLPGTSDVPVHPPIWNLAYTFSCLDAVSAIASPAGPSYVYCVRSH</sequence>
<keyword evidence="1" id="KW-0812">Transmembrane</keyword>
<organism evidence="2 3">
    <name type="scientific">Mycena albidolilacea</name>
    <dbReference type="NCBI Taxonomy" id="1033008"/>
    <lineage>
        <taxon>Eukaryota</taxon>
        <taxon>Fungi</taxon>
        <taxon>Dikarya</taxon>
        <taxon>Basidiomycota</taxon>
        <taxon>Agaricomycotina</taxon>
        <taxon>Agaricomycetes</taxon>
        <taxon>Agaricomycetidae</taxon>
        <taxon>Agaricales</taxon>
        <taxon>Marasmiineae</taxon>
        <taxon>Mycenaceae</taxon>
        <taxon>Mycena</taxon>
    </lineage>
</organism>
<accession>A0AAD6Z5X0</accession>
<evidence type="ECO:0000313" key="3">
    <source>
        <dbReference type="Proteomes" id="UP001218218"/>
    </source>
</evidence>
<keyword evidence="1" id="KW-0472">Membrane</keyword>
<gene>
    <name evidence="2" type="ORF">DFH08DRAFT_900709</name>
</gene>
<dbReference type="Proteomes" id="UP001218218">
    <property type="component" value="Unassembled WGS sequence"/>
</dbReference>
<reference evidence="2" key="1">
    <citation type="submission" date="2023-03" db="EMBL/GenBank/DDBJ databases">
        <title>Massive genome expansion in bonnet fungi (Mycena s.s.) driven by repeated elements and novel gene families across ecological guilds.</title>
        <authorList>
            <consortium name="Lawrence Berkeley National Laboratory"/>
            <person name="Harder C.B."/>
            <person name="Miyauchi S."/>
            <person name="Viragh M."/>
            <person name="Kuo A."/>
            <person name="Thoen E."/>
            <person name="Andreopoulos B."/>
            <person name="Lu D."/>
            <person name="Skrede I."/>
            <person name="Drula E."/>
            <person name="Henrissat B."/>
            <person name="Morin E."/>
            <person name="Kohler A."/>
            <person name="Barry K."/>
            <person name="LaButti K."/>
            <person name="Morin E."/>
            <person name="Salamov A."/>
            <person name="Lipzen A."/>
            <person name="Mereny Z."/>
            <person name="Hegedus B."/>
            <person name="Baldrian P."/>
            <person name="Stursova M."/>
            <person name="Weitz H."/>
            <person name="Taylor A."/>
            <person name="Grigoriev I.V."/>
            <person name="Nagy L.G."/>
            <person name="Martin F."/>
            <person name="Kauserud H."/>
        </authorList>
    </citation>
    <scope>NUCLEOTIDE SEQUENCE</scope>
    <source>
        <strain evidence="2">CBHHK002</strain>
    </source>
</reference>
<feature type="transmembrane region" description="Helical" evidence="1">
    <location>
        <begin position="44"/>
        <end position="68"/>
    </location>
</feature>
<evidence type="ECO:0000313" key="2">
    <source>
        <dbReference type="EMBL" id="KAJ7307821.1"/>
    </source>
</evidence>
<dbReference type="AlphaFoldDB" id="A0AAD6Z5X0"/>
<keyword evidence="3" id="KW-1185">Reference proteome</keyword>